<accession>A0A968KTI5</accession>
<organism evidence="1 2">
    <name type="scientific">Entomospira nematocerorum</name>
    <dbReference type="NCBI Taxonomy" id="2719987"/>
    <lineage>
        <taxon>Bacteria</taxon>
        <taxon>Pseudomonadati</taxon>
        <taxon>Spirochaetota</taxon>
        <taxon>Spirochaetia</taxon>
        <taxon>Spirochaetales</taxon>
        <taxon>Spirochaetaceae</taxon>
        <taxon>Entomospira</taxon>
    </lineage>
</organism>
<dbReference type="RefSeq" id="WP_167703845.1">
    <property type="nucleotide sequence ID" value="NZ_CP118168.1"/>
</dbReference>
<evidence type="ECO:0008006" key="3">
    <source>
        <dbReference type="Google" id="ProtNLM"/>
    </source>
</evidence>
<keyword evidence="2" id="KW-1185">Reference proteome</keyword>
<name>A0A968KTI5_9SPIO</name>
<protein>
    <recommendedName>
        <fullName evidence="3">Lipoprotein</fullName>
    </recommendedName>
</protein>
<dbReference type="Proteomes" id="UP000752013">
    <property type="component" value="Unassembled WGS sequence"/>
</dbReference>
<proteinExistence type="predicted"/>
<evidence type="ECO:0000313" key="1">
    <source>
        <dbReference type="EMBL" id="NIZ47431.1"/>
    </source>
</evidence>
<dbReference type="PROSITE" id="PS51257">
    <property type="entry name" value="PROKAR_LIPOPROTEIN"/>
    <property type="match status" value="1"/>
</dbReference>
<reference evidence="1" key="1">
    <citation type="submission" date="2020-03" db="EMBL/GenBank/DDBJ databases">
        <title>Spirochaetal bacteria isolated from arthropods constitute a novel genus Entomospira genus novum within the order Spirochaetales.</title>
        <authorList>
            <person name="Grana-Miraglia L."/>
            <person name="Sikutova S."/>
            <person name="Fingerle V."/>
            <person name="Sing A."/>
            <person name="Castillo-Ramirez S."/>
            <person name="Margos G."/>
            <person name="Rudolf I."/>
        </authorList>
    </citation>
    <scope>NUCLEOTIDE SEQUENCE</scope>
    <source>
        <strain evidence="1">BR208</strain>
    </source>
</reference>
<evidence type="ECO:0000313" key="2">
    <source>
        <dbReference type="Proteomes" id="UP000752013"/>
    </source>
</evidence>
<gene>
    <name evidence="1" type="ORF">HCT46_05840</name>
</gene>
<comment type="caution">
    <text evidence="1">The sequence shown here is derived from an EMBL/GenBank/DDBJ whole genome shotgun (WGS) entry which is preliminary data.</text>
</comment>
<sequence length="203" mass="23046">MKKSHKHYHQLIMIWSVLGTLLVSWVGCSKPDQKDAGVTSRSTVERSRSQVGVYPFSVGFGATLQELIAAEGVADSTVNLDVMTTYEYVRQWQGLTGRLSYLYLKEEDAIVAISFDVPLGKGISLDDVMIIAEEIYAKPTPDVYVQFFELELSEAVRLYESTESQGFFWTDRYLIQVEEKPNAGVINVLYIYMHPNSEEHTHH</sequence>
<dbReference type="AlphaFoldDB" id="A0A968KTI5"/>
<dbReference type="EMBL" id="JAATLK010000001">
    <property type="protein sequence ID" value="NIZ47431.1"/>
    <property type="molecule type" value="Genomic_DNA"/>
</dbReference>